<dbReference type="CDD" id="cd07185">
    <property type="entry name" value="OmpA_C-like"/>
    <property type="match status" value="1"/>
</dbReference>
<dbReference type="InterPro" id="IPR027385">
    <property type="entry name" value="Beta-barrel_OMP"/>
</dbReference>
<dbReference type="InterPro" id="IPR006665">
    <property type="entry name" value="OmpA-like"/>
</dbReference>
<proteinExistence type="predicted"/>
<dbReference type="Gene3D" id="2.40.160.20">
    <property type="match status" value="1"/>
</dbReference>
<sequence>MKKIFSIICLCLMCVFASAQVVETGSLKDNWYVSGNVGTTIWDNSRSWAEPRDVLVNIAVGKEITPIFGLELDMMAGMNQGSETFFDSHNLTANVTTNLTNLICGYEGSRRLFEPVLLIGAGWYHTYGDVYNNVSARGAIRCNFNITDSWALNVTPEYMLLPKTTPLNHEVNVYIGATYRFKSNKGNFPMMKLYSDAEVESLNAAINELRVKNSELESRKPVEIIKTDTIVVTKVELLTPKIQFLQNSSEISTTSNVAVSELAAYISNSGKSYMIEGYASEEGPVDFNDNLAVARAESMKKALISYGAPEDKLIVKGCGSTTEFGDREFNRIVIVTEQ</sequence>
<organism evidence="3">
    <name type="scientific">virus sp. ctML55</name>
    <dbReference type="NCBI Taxonomy" id="2827627"/>
    <lineage>
        <taxon>Viruses</taxon>
    </lineage>
</organism>
<dbReference type="SUPFAM" id="SSF56925">
    <property type="entry name" value="OMPA-like"/>
    <property type="match status" value="1"/>
</dbReference>
<dbReference type="Gene3D" id="3.30.1330.60">
    <property type="entry name" value="OmpA-like domain"/>
    <property type="match status" value="1"/>
</dbReference>
<keyword evidence="1" id="KW-0732">Signal</keyword>
<dbReference type="Pfam" id="PF00691">
    <property type="entry name" value="OmpA"/>
    <property type="match status" value="1"/>
</dbReference>
<feature type="domain" description="OmpA-like" evidence="2">
    <location>
        <begin position="231"/>
        <end position="338"/>
    </location>
</feature>
<reference evidence="3" key="1">
    <citation type="journal article" date="2021" name="Proc. Natl. Acad. Sci. U.S.A.">
        <title>A Catalog of Tens of Thousands of Viruses from Human Metagenomes Reveals Hidden Associations with Chronic Diseases.</title>
        <authorList>
            <person name="Tisza M.J."/>
            <person name="Buck C.B."/>
        </authorList>
    </citation>
    <scope>NUCLEOTIDE SEQUENCE</scope>
    <source>
        <strain evidence="3">CtML55</strain>
    </source>
</reference>
<protein>
    <recommendedName>
        <fullName evidence="2">OmpA-like domain-containing protein</fullName>
    </recommendedName>
</protein>
<evidence type="ECO:0000256" key="1">
    <source>
        <dbReference type="ARBA" id="ARBA00022729"/>
    </source>
</evidence>
<evidence type="ECO:0000259" key="2">
    <source>
        <dbReference type="PROSITE" id="PS51123"/>
    </source>
</evidence>
<name>A0A8S5RHQ6_9VIRU</name>
<dbReference type="InterPro" id="IPR011250">
    <property type="entry name" value="OMP/PagP_B-barrel"/>
</dbReference>
<dbReference type="Pfam" id="PF13505">
    <property type="entry name" value="OMP_b-brl"/>
    <property type="match status" value="1"/>
</dbReference>
<dbReference type="InterPro" id="IPR036737">
    <property type="entry name" value="OmpA-like_sf"/>
</dbReference>
<accession>A0A8S5RHQ6</accession>
<dbReference type="PROSITE" id="PS51123">
    <property type="entry name" value="OMPA_2"/>
    <property type="match status" value="1"/>
</dbReference>
<evidence type="ECO:0000313" key="3">
    <source>
        <dbReference type="EMBL" id="DAE30650.1"/>
    </source>
</evidence>
<dbReference type="SUPFAM" id="SSF103088">
    <property type="entry name" value="OmpA-like"/>
    <property type="match status" value="1"/>
</dbReference>
<dbReference type="EMBL" id="BK059105">
    <property type="protein sequence ID" value="DAE30650.1"/>
    <property type="molecule type" value="Genomic_DNA"/>
</dbReference>